<feature type="compositionally biased region" description="Basic and acidic residues" evidence="1">
    <location>
        <begin position="22"/>
        <end position="62"/>
    </location>
</feature>
<comment type="caution">
    <text evidence="2">The sequence shown here is derived from an EMBL/GenBank/DDBJ whole genome shotgun (WGS) entry which is preliminary data.</text>
</comment>
<evidence type="ECO:0000256" key="1">
    <source>
        <dbReference type="SAM" id="MobiDB-lite"/>
    </source>
</evidence>
<evidence type="ECO:0000313" key="3">
    <source>
        <dbReference type="Proteomes" id="UP000659172"/>
    </source>
</evidence>
<sequence>MGIEHAPTKQGNESARGLRKAAAAEERKIEAEKGSDLAKGADRFEERSRSSDGKSANEKQQD</sequence>
<dbReference type="Proteomes" id="UP000659172">
    <property type="component" value="Unassembled WGS sequence"/>
</dbReference>
<dbReference type="EMBL" id="JABXYK010000006">
    <property type="protein sequence ID" value="NVP55980.1"/>
    <property type="molecule type" value="Genomic_DNA"/>
</dbReference>
<keyword evidence="3" id="KW-1185">Reference proteome</keyword>
<protein>
    <submittedName>
        <fullName evidence="2">Uncharacterized protein</fullName>
    </submittedName>
</protein>
<organism evidence="2 3">
    <name type="scientific">Mycoplana rhizolycopersici</name>
    <dbReference type="NCBI Taxonomy" id="2746702"/>
    <lineage>
        <taxon>Bacteria</taxon>
        <taxon>Pseudomonadati</taxon>
        <taxon>Pseudomonadota</taxon>
        <taxon>Alphaproteobacteria</taxon>
        <taxon>Hyphomicrobiales</taxon>
        <taxon>Rhizobiaceae</taxon>
        <taxon>Mycoplana</taxon>
    </lineage>
</organism>
<gene>
    <name evidence="2" type="ORF">HV823_12020</name>
</gene>
<evidence type="ECO:0000313" key="2">
    <source>
        <dbReference type="EMBL" id="NVP55980.1"/>
    </source>
</evidence>
<reference evidence="2 3" key="1">
    <citation type="submission" date="2020-06" db="EMBL/GenBank/DDBJ databases">
        <title>Rhizobium sp.nov. isolated from the tomato plant.</title>
        <authorList>
            <person name="Thin K.K."/>
            <person name="Zhang X."/>
            <person name="He S."/>
        </authorList>
    </citation>
    <scope>NUCLEOTIDE SEQUENCE [LARGE SCALE GENOMIC DNA]</scope>
    <source>
        <strain evidence="2 3">DBTS2</strain>
    </source>
</reference>
<dbReference type="RefSeq" id="WP_176949961.1">
    <property type="nucleotide sequence ID" value="NZ_JABXYK010000006.1"/>
</dbReference>
<accession>A0ABX2QE66</accession>
<name>A0ABX2QE66_9HYPH</name>
<feature type="region of interest" description="Disordered" evidence="1">
    <location>
        <begin position="1"/>
        <end position="62"/>
    </location>
</feature>
<proteinExistence type="predicted"/>